<reference evidence="1 2" key="1">
    <citation type="submission" date="2019-12" db="EMBL/GenBank/DDBJ databases">
        <title>Novel species isolated from a subtropical stream in China.</title>
        <authorList>
            <person name="Lu H."/>
        </authorList>
    </citation>
    <scope>NUCLEOTIDE SEQUENCE [LARGE SCALE GENOMIC DNA]</scope>
    <source>
        <strain evidence="1 2">FT109W</strain>
    </source>
</reference>
<dbReference type="RefSeq" id="WP_161045429.1">
    <property type="nucleotide sequence ID" value="NZ_WWCS01000007.1"/>
</dbReference>
<dbReference type="SUPFAM" id="SSF52540">
    <property type="entry name" value="P-loop containing nucleoside triphosphate hydrolases"/>
    <property type="match status" value="1"/>
</dbReference>
<organism evidence="1 2">
    <name type="scientific">Duganella margarita</name>
    <dbReference type="NCBI Taxonomy" id="2692170"/>
    <lineage>
        <taxon>Bacteria</taxon>
        <taxon>Pseudomonadati</taxon>
        <taxon>Pseudomonadota</taxon>
        <taxon>Betaproteobacteria</taxon>
        <taxon>Burkholderiales</taxon>
        <taxon>Oxalobacteraceae</taxon>
        <taxon>Telluria group</taxon>
        <taxon>Duganella</taxon>
    </lineage>
</organism>
<comment type="caution">
    <text evidence="1">The sequence shown here is derived from an EMBL/GenBank/DDBJ whole genome shotgun (WGS) entry which is preliminary data.</text>
</comment>
<dbReference type="Gene3D" id="3.40.50.300">
    <property type="entry name" value="P-loop containing nucleotide triphosphate hydrolases"/>
    <property type="match status" value="1"/>
</dbReference>
<gene>
    <name evidence="1" type="ORF">GTP55_13385</name>
</gene>
<accession>A0ABW9WJ68</accession>
<evidence type="ECO:0000313" key="1">
    <source>
        <dbReference type="EMBL" id="MYN40369.1"/>
    </source>
</evidence>
<evidence type="ECO:0000313" key="2">
    <source>
        <dbReference type="Proteomes" id="UP000466332"/>
    </source>
</evidence>
<sequence>MSSKFHFISGLPRSGSTLLSALLKQNPKFHASVTSPVAPLINALHPKMCGGEFGSFFDDERRARVLRGVFNTYYPPEGEAATEIWFDTNRSWTGRIALLNALFPEAKVICCVRDIGWIIDSIELMLKKNPMQLSRIFNFSAGASLYSRVDNVMNPEKGLVGLAWHNLREAWFGTQANNLIVIPYDSFIKNPEQTLKNLYLKLGLDYFQHSFTNVSFEAEAFDQQLGMPGLHTIRQNVEQIKRIPIIPPDVFVKYDAFHFWKDPAMNPRGVTIL</sequence>
<proteinExistence type="predicted"/>
<dbReference type="Pfam" id="PF13469">
    <property type="entry name" value="Sulfotransfer_3"/>
    <property type="match status" value="1"/>
</dbReference>
<dbReference type="EMBL" id="WWCS01000007">
    <property type="protein sequence ID" value="MYN40369.1"/>
    <property type="molecule type" value="Genomic_DNA"/>
</dbReference>
<protein>
    <submittedName>
        <fullName evidence="1">Sulfotransferase</fullName>
    </submittedName>
</protein>
<dbReference type="Proteomes" id="UP000466332">
    <property type="component" value="Unassembled WGS sequence"/>
</dbReference>
<dbReference type="InterPro" id="IPR027417">
    <property type="entry name" value="P-loop_NTPase"/>
</dbReference>
<name>A0ABW9WJ68_9BURK</name>
<keyword evidence="2" id="KW-1185">Reference proteome</keyword>